<feature type="signal peptide" evidence="1">
    <location>
        <begin position="1"/>
        <end position="18"/>
    </location>
</feature>
<evidence type="ECO:0000313" key="2">
    <source>
        <dbReference type="EMBL" id="KAF6812089.1"/>
    </source>
</evidence>
<keyword evidence="1" id="KW-0732">Signal</keyword>
<reference evidence="2 3" key="1">
    <citation type="journal article" date="2020" name="Phytopathology">
        <title>Genome Sequence Resources of Colletotrichum truncatum, C. plurivorum, C. musicola, and C. sojae: Four Species Pathogenic to Soybean (Glycine max).</title>
        <authorList>
            <person name="Rogerio F."/>
            <person name="Boufleur T.R."/>
            <person name="Ciampi-Guillardi M."/>
            <person name="Sukno S.A."/>
            <person name="Thon M.R."/>
            <person name="Massola Junior N.S."/>
            <person name="Baroncelli R."/>
        </authorList>
    </citation>
    <scope>NUCLEOTIDE SEQUENCE [LARGE SCALE GENOMIC DNA]</scope>
    <source>
        <strain evidence="2 3">LFN0009</strain>
    </source>
</reference>
<accession>A0A8H6MWY4</accession>
<protein>
    <submittedName>
        <fullName evidence="2">Uncharacterized protein</fullName>
    </submittedName>
</protein>
<evidence type="ECO:0000256" key="1">
    <source>
        <dbReference type="SAM" id="SignalP"/>
    </source>
</evidence>
<dbReference type="Proteomes" id="UP000652219">
    <property type="component" value="Unassembled WGS sequence"/>
</dbReference>
<dbReference type="EMBL" id="WIGN01000067">
    <property type="protein sequence ID" value="KAF6812089.1"/>
    <property type="molecule type" value="Genomic_DNA"/>
</dbReference>
<evidence type="ECO:0000313" key="3">
    <source>
        <dbReference type="Proteomes" id="UP000652219"/>
    </source>
</evidence>
<sequence>MKLSTALVAPMLAQSSMAAVAIIADMYAGGTAGLIYEAWYWDGGIVDDFANHTPKTSCKLQGSHGNTCEISGYKFTLNSARKGGCNYSDHIGSATIENYRGEVIEVNGERCHEIRLCISSGLGGSSTNGYQCDF</sequence>
<organism evidence="2 3">
    <name type="scientific">Colletotrichum sojae</name>
    <dbReference type="NCBI Taxonomy" id="2175907"/>
    <lineage>
        <taxon>Eukaryota</taxon>
        <taxon>Fungi</taxon>
        <taxon>Dikarya</taxon>
        <taxon>Ascomycota</taxon>
        <taxon>Pezizomycotina</taxon>
        <taxon>Sordariomycetes</taxon>
        <taxon>Hypocreomycetidae</taxon>
        <taxon>Glomerellales</taxon>
        <taxon>Glomerellaceae</taxon>
        <taxon>Colletotrichum</taxon>
        <taxon>Colletotrichum orchidearum species complex</taxon>
    </lineage>
</organism>
<feature type="chain" id="PRO_5034980357" evidence="1">
    <location>
        <begin position="19"/>
        <end position="134"/>
    </location>
</feature>
<name>A0A8H6MWY4_9PEZI</name>
<keyword evidence="3" id="KW-1185">Reference proteome</keyword>
<dbReference type="AlphaFoldDB" id="A0A8H6MWY4"/>
<gene>
    <name evidence="2" type="ORF">CSOJ01_05370</name>
</gene>
<proteinExistence type="predicted"/>
<comment type="caution">
    <text evidence="2">The sequence shown here is derived from an EMBL/GenBank/DDBJ whole genome shotgun (WGS) entry which is preliminary data.</text>
</comment>